<evidence type="ECO:0000256" key="4">
    <source>
        <dbReference type="ARBA" id="ARBA00022967"/>
    </source>
</evidence>
<evidence type="ECO:0000256" key="3">
    <source>
        <dbReference type="ARBA" id="ARBA00022840"/>
    </source>
</evidence>
<reference evidence="7 8" key="1">
    <citation type="submission" date="2019-10" db="EMBL/GenBank/DDBJ databases">
        <authorList>
            <person name="Karimi E."/>
        </authorList>
    </citation>
    <scope>NUCLEOTIDE SEQUENCE [LARGE SCALE GENOMIC DNA]</scope>
    <source>
        <strain evidence="7">Maribacter sp. 151</strain>
    </source>
</reference>
<dbReference type="InterPro" id="IPR003439">
    <property type="entry name" value="ABC_transporter-like_ATP-bd"/>
</dbReference>
<dbReference type="Pfam" id="PF00005">
    <property type="entry name" value="ABC_tran"/>
    <property type="match status" value="1"/>
</dbReference>
<dbReference type="GO" id="GO:0022857">
    <property type="term" value="F:transmembrane transporter activity"/>
    <property type="evidence" value="ECO:0007669"/>
    <property type="project" value="UniProtKB-ARBA"/>
</dbReference>
<evidence type="ECO:0000256" key="1">
    <source>
        <dbReference type="ARBA" id="ARBA00022448"/>
    </source>
</evidence>
<evidence type="ECO:0000313" key="7">
    <source>
        <dbReference type="EMBL" id="VXB93895.1"/>
    </source>
</evidence>
<dbReference type="Proteomes" id="UP000430202">
    <property type="component" value="Unassembled WGS sequence"/>
</dbReference>
<sequence>MTKILNVRNLKKTYTSGSKNLTVIDDISFSIEEGDTFAIVGPSGSGKTTLLGLCAALDEINEGTIELCGEDLSVLNEDQRALLRNEKVGFIFQDFQLLPTLTALENVSVPLELQGAPNATKVAMELLNKVGLGDRYDHYPSQLSGGEQQRVALARAFSNKPSILFADEPTGNLDEETGEKVIKLLFDLNKEMGTTLVIVTHDLELANLNKHVLRLKGGKIVINETTALS</sequence>
<keyword evidence="8" id="KW-1185">Reference proteome</keyword>
<dbReference type="GO" id="GO:0005524">
    <property type="term" value="F:ATP binding"/>
    <property type="evidence" value="ECO:0007669"/>
    <property type="project" value="UniProtKB-KW"/>
</dbReference>
<evidence type="ECO:0000256" key="2">
    <source>
        <dbReference type="ARBA" id="ARBA00022741"/>
    </source>
</evidence>
<dbReference type="GO" id="GO:0016887">
    <property type="term" value="F:ATP hydrolysis activity"/>
    <property type="evidence" value="ECO:0007669"/>
    <property type="project" value="InterPro"/>
</dbReference>
<gene>
    <name evidence="7" type="primary">ybbA</name>
    <name evidence="7" type="ORF">MARI151_50160</name>
</gene>
<feature type="domain" description="ABC transporter" evidence="6">
    <location>
        <begin position="5"/>
        <end position="228"/>
    </location>
</feature>
<keyword evidence="2" id="KW-0547">Nucleotide-binding</keyword>
<evidence type="ECO:0000313" key="8">
    <source>
        <dbReference type="Proteomes" id="UP000430202"/>
    </source>
</evidence>
<dbReference type="FunFam" id="3.40.50.300:FF:000032">
    <property type="entry name" value="Export ABC transporter ATP-binding protein"/>
    <property type="match status" value="1"/>
</dbReference>
<accession>A0A653UK27</accession>
<dbReference type="InterPro" id="IPR017911">
    <property type="entry name" value="MacB-like_ATP-bd"/>
</dbReference>
<dbReference type="EMBL" id="CABWLR010000005">
    <property type="protein sequence ID" value="VXB93895.1"/>
    <property type="molecule type" value="Genomic_DNA"/>
</dbReference>
<dbReference type="GO" id="GO:0098796">
    <property type="term" value="C:membrane protein complex"/>
    <property type="evidence" value="ECO:0007669"/>
    <property type="project" value="UniProtKB-ARBA"/>
</dbReference>
<name>A0A653UK27_9FLAO</name>
<organism evidence="7 8">
    <name type="scientific">Maribacter litoralis</name>
    <dbReference type="NCBI Taxonomy" id="2059726"/>
    <lineage>
        <taxon>Bacteria</taxon>
        <taxon>Pseudomonadati</taxon>
        <taxon>Bacteroidota</taxon>
        <taxon>Flavobacteriia</taxon>
        <taxon>Flavobacteriales</taxon>
        <taxon>Flavobacteriaceae</taxon>
        <taxon>Maribacter</taxon>
    </lineage>
</organism>
<dbReference type="SUPFAM" id="SSF52540">
    <property type="entry name" value="P-loop containing nucleoside triphosphate hydrolases"/>
    <property type="match status" value="1"/>
</dbReference>
<dbReference type="SMART" id="SM00382">
    <property type="entry name" value="AAA"/>
    <property type="match status" value="1"/>
</dbReference>
<dbReference type="InterPro" id="IPR003593">
    <property type="entry name" value="AAA+_ATPase"/>
</dbReference>
<evidence type="ECO:0000259" key="6">
    <source>
        <dbReference type="PROSITE" id="PS50893"/>
    </source>
</evidence>
<evidence type="ECO:0000256" key="5">
    <source>
        <dbReference type="ARBA" id="ARBA00038388"/>
    </source>
</evidence>
<dbReference type="Gene3D" id="3.40.50.300">
    <property type="entry name" value="P-loop containing nucleotide triphosphate hydrolases"/>
    <property type="match status" value="1"/>
</dbReference>
<keyword evidence="3 7" id="KW-0067">ATP-binding</keyword>
<comment type="similarity">
    <text evidence="5">Belongs to the ABC transporter superfamily. Macrolide exporter (TC 3.A.1.122) family.</text>
</comment>
<dbReference type="PANTHER" id="PTHR42798:SF2">
    <property type="entry name" value="ABC TRANSPORTER ATP-BINDING PROTEIN MG467-RELATED"/>
    <property type="match status" value="1"/>
</dbReference>
<dbReference type="InterPro" id="IPR027417">
    <property type="entry name" value="P-loop_NTPase"/>
</dbReference>
<dbReference type="PANTHER" id="PTHR42798">
    <property type="entry name" value="LIPOPROTEIN-RELEASING SYSTEM ATP-BINDING PROTEIN LOLD"/>
    <property type="match status" value="1"/>
</dbReference>
<dbReference type="CDD" id="cd03255">
    <property type="entry name" value="ABC_MJ0796_LolCDE_FtsE"/>
    <property type="match status" value="1"/>
</dbReference>
<dbReference type="PROSITE" id="PS00211">
    <property type="entry name" value="ABC_TRANSPORTER_1"/>
    <property type="match status" value="1"/>
</dbReference>
<keyword evidence="1" id="KW-0813">Transport</keyword>
<keyword evidence="4" id="KW-1278">Translocase</keyword>
<dbReference type="InterPro" id="IPR017871">
    <property type="entry name" value="ABC_transporter-like_CS"/>
</dbReference>
<dbReference type="AlphaFoldDB" id="A0A653UK27"/>
<dbReference type="PROSITE" id="PS50893">
    <property type="entry name" value="ABC_TRANSPORTER_2"/>
    <property type="match status" value="1"/>
</dbReference>
<protein>
    <submittedName>
        <fullName evidence="7">Putative transporter subunit: ATP-binding component of ABC superfamily</fullName>
    </submittedName>
</protein>
<dbReference type="RefSeq" id="WP_159303416.1">
    <property type="nucleotide sequence ID" value="NZ_LR733271.1"/>
</dbReference>
<proteinExistence type="inferred from homology"/>